<evidence type="ECO:0000313" key="2">
    <source>
        <dbReference type="EMBL" id="KAF6818609.1"/>
    </source>
</evidence>
<gene>
    <name evidence="2" type="ORF">CSOJ01_01774</name>
</gene>
<dbReference type="Proteomes" id="UP000652219">
    <property type="component" value="Unassembled WGS sequence"/>
</dbReference>
<keyword evidence="3" id="KW-1185">Reference proteome</keyword>
<dbReference type="AlphaFoldDB" id="A0A8H6JSM9"/>
<comment type="caution">
    <text evidence="2">The sequence shown here is derived from an EMBL/GenBank/DDBJ whole genome shotgun (WGS) entry which is preliminary data.</text>
</comment>
<organism evidence="2 3">
    <name type="scientific">Colletotrichum sojae</name>
    <dbReference type="NCBI Taxonomy" id="2175907"/>
    <lineage>
        <taxon>Eukaryota</taxon>
        <taxon>Fungi</taxon>
        <taxon>Dikarya</taxon>
        <taxon>Ascomycota</taxon>
        <taxon>Pezizomycotina</taxon>
        <taxon>Sordariomycetes</taxon>
        <taxon>Hypocreomycetidae</taxon>
        <taxon>Glomerellales</taxon>
        <taxon>Glomerellaceae</taxon>
        <taxon>Colletotrichum</taxon>
        <taxon>Colletotrichum orchidearum species complex</taxon>
    </lineage>
</organism>
<sequence length="159" mass="17214">MSCRRAAAVVFTRVTGLPPVFRLVNHIPYAFADQARQATPQRTSGFLEVAQGPKGLVYLEGAPSGPRASSRESEKGTNWPRSGHEDRWEGRGKVMGTGIRPGYRVLALTAEAWDHSQHGRVPSVLSAAPQLGMPFGSKWALADEPRDPLPSPLELFGGL</sequence>
<protein>
    <submittedName>
        <fullName evidence="2">Uncharacterized protein</fullName>
    </submittedName>
</protein>
<reference evidence="2 3" key="1">
    <citation type="journal article" date="2020" name="Phytopathology">
        <title>Genome Sequence Resources of Colletotrichum truncatum, C. plurivorum, C. musicola, and C. sojae: Four Species Pathogenic to Soybean (Glycine max).</title>
        <authorList>
            <person name="Rogerio F."/>
            <person name="Boufleur T.R."/>
            <person name="Ciampi-Guillardi M."/>
            <person name="Sukno S.A."/>
            <person name="Thon M.R."/>
            <person name="Massola Junior N.S."/>
            <person name="Baroncelli R."/>
        </authorList>
    </citation>
    <scope>NUCLEOTIDE SEQUENCE [LARGE SCALE GENOMIC DNA]</scope>
    <source>
        <strain evidence="2 3">LFN0009</strain>
    </source>
</reference>
<evidence type="ECO:0000313" key="3">
    <source>
        <dbReference type="Proteomes" id="UP000652219"/>
    </source>
</evidence>
<feature type="region of interest" description="Disordered" evidence="1">
    <location>
        <begin position="60"/>
        <end position="93"/>
    </location>
</feature>
<proteinExistence type="predicted"/>
<accession>A0A8H6JSM9</accession>
<dbReference type="EMBL" id="WIGN01000014">
    <property type="protein sequence ID" value="KAF6818609.1"/>
    <property type="molecule type" value="Genomic_DNA"/>
</dbReference>
<feature type="compositionally biased region" description="Basic and acidic residues" evidence="1">
    <location>
        <begin position="82"/>
        <end position="92"/>
    </location>
</feature>
<evidence type="ECO:0000256" key="1">
    <source>
        <dbReference type="SAM" id="MobiDB-lite"/>
    </source>
</evidence>
<name>A0A8H6JSM9_9PEZI</name>